<dbReference type="Proteomes" id="UP000509704">
    <property type="component" value="Chromosome 1"/>
</dbReference>
<dbReference type="AlphaFoldDB" id="A0A7H9AWI7"/>
<reference evidence="1 2" key="1">
    <citation type="submission" date="2020-07" db="EMBL/GenBank/DDBJ databases">
        <title>The yeast mating-type switching endonuclease HO is a domesticated member of an unorthodox homing genetic element family.</title>
        <authorList>
            <person name="Coughlan A.Y."/>
            <person name="Lombardi L."/>
            <person name="Braun-Galleani S."/>
            <person name="Martos A.R."/>
            <person name="Galeote V."/>
            <person name="Bigey F."/>
            <person name="Dequin S."/>
            <person name="Byrne K.P."/>
            <person name="Wolfe K.H."/>
        </authorList>
    </citation>
    <scope>NUCLEOTIDE SEQUENCE [LARGE SCALE GENOMIC DNA]</scope>
    <source>
        <strain evidence="1 2">NRRL Y-6702</strain>
    </source>
</reference>
<evidence type="ECO:0000313" key="1">
    <source>
        <dbReference type="EMBL" id="QLG70593.1"/>
    </source>
</evidence>
<name>A0A7H9AWI7_ZYGMR</name>
<gene>
    <name evidence="1" type="ORF">HG535_0A05340</name>
</gene>
<dbReference type="EMBL" id="CP058604">
    <property type="protein sequence ID" value="QLG70593.1"/>
    <property type="molecule type" value="Genomic_DNA"/>
</dbReference>
<dbReference type="KEGG" id="zmk:HG535_0A05340"/>
<evidence type="ECO:0008006" key="3">
    <source>
        <dbReference type="Google" id="ProtNLM"/>
    </source>
</evidence>
<keyword evidence="2" id="KW-1185">Reference proteome</keyword>
<evidence type="ECO:0000313" key="2">
    <source>
        <dbReference type="Proteomes" id="UP000509704"/>
    </source>
</evidence>
<organism evidence="1 2">
    <name type="scientific">Zygotorulaspora mrakii</name>
    <name type="common">Zygosaccharomyces mrakii</name>
    <dbReference type="NCBI Taxonomy" id="42260"/>
    <lineage>
        <taxon>Eukaryota</taxon>
        <taxon>Fungi</taxon>
        <taxon>Dikarya</taxon>
        <taxon>Ascomycota</taxon>
        <taxon>Saccharomycotina</taxon>
        <taxon>Saccharomycetes</taxon>
        <taxon>Saccharomycetales</taxon>
        <taxon>Saccharomycetaceae</taxon>
        <taxon>Zygotorulaspora</taxon>
    </lineage>
</organism>
<dbReference type="GeneID" id="59234229"/>
<sequence>MTSHYKDELEELNLLLSARQDTLSRQDSLRCYKILYSGTMEYINNDAYADMMCAFILNCESSVLCEKAVINRKFWEVFKSLIEALRPEPFSKCLNTIFSAVLEQQRIFVKALDSLCEHILSDGTILSAIAAILASREAELETNIAFFRCISQLQDLLVRISNYQPQKAATYIPLYKLISLQCRLFYVMTPHLVEEPIRNMVIQGFLPVRKDLYEYLRTVAVDDYPTPLKKRFDDIMDSTFMLSAMSKAASEEINEMHEDFLHLNMLQGADITAFLENPNLSFKKTFAEQLIFNGKPFPLLKSASYVSICLNELFDSFEKDINEKPHLAGFILNKNYFMYALMDRLLKSWVESKGETEKDMSSLLKLMPIILHRIKRATSDPMGLTFEELVSLALNTIRSLDYRSSRELQLNDLREGYYKKWSRHLLDFETMLSDQVNDFVLHQRLLQLQKGTWVYGQNPVDPSIKTPSILFMILSVDQNNLLVREFGRITEILPAVEGNVIHANTGKSTDAKKTLVVPMNSISKFEAQEVAATDNTPKDSHLISCVKKNVYTEVKFLDKNSKCILRVFFDTKEAIYVWLDGLQLVASAKHRNGISEATKEQKETLVDIRRTVQMMNLNIKEAFEAPDTSSSDEDFYNVDTLKGLTADFYYEQDVEQK</sequence>
<proteinExistence type="predicted"/>
<dbReference type="OrthoDB" id="28413at2759"/>
<dbReference type="RefSeq" id="XP_037142321.1">
    <property type="nucleotide sequence ID" value="XM_037286426.1"/>
</dbReference>
<protein>
    <recommendedName>
        <fullName evidence="3">PH domain-containing protein</fullName>
    </recommendedName>
</protein>
<accession>A0A7H9AWI7</accession>